<dbReference type="RefSeq" id="WP_006004147.1">
    <property type="nucleotide sequence ID" value="NZ_BAET01000008.1"/>
</dbReference>
<dbReference type="SUPFAM" id="SSF158997">
    <property type="entry name" value="Trm112p-like"/>
    <property type="match status" value="1"/>
</dbReference>
<comment type="caution">
    <text evidence="2">The sequence shown here is derived from an EMBL/GenBank/DDBJ whole genome shotgun (WGS) entry which is preliminary data.</text>
</comment>
<dbReference type="EMBL" id="BAET01000008">
    <property type="protein sequence ID" value="GAB55223.1"/>
    <property type="molecule type" value="Genomic_DNA"/>
</dbReference>
<dbReference type="Pfam" id="PF03966">
    <property type="entry name" value="Trm112p"/>
    <property type="match status" value="1"/>
</dbReference>
<gene>
    <name evidence="2" type="ORF">GPUN_1092</name>
</gene>
<dbReference type="Proteomes" id="UP000053586">
    <property type="component" value="Unassembled WGS sequence"/>
</dbReference>
<accession>H5TA96</accession>
<evidence type="ECO:0000256" key="1">
    <source>
        <dbReference type="HAMAP-Rule" id="MF_01187"/>
    </source>
</evidence>
<dbReference type="InterPro" id="IPR005651">
    <property type="entry name" value="Trm112-like"/>
</dbReference>
<sequence>MAFDKKLMAIIACPACKGELMLTTLVNKDEQELVCKFDRLAYEIKDNIPVLLENQARTLSLDEIEALR</sequence>
<reference evidence="2 3" key="1">
    <citation type="journal article" date="2012" name="J. Bacteriol.">
        <title>Genome sequence of proteorhodopsin-containing sea ice bacterium Glaciecola punicea ACAM 611T.</title>
        <authorList>
            <person name="Qin Q.-L."/>
            <person name="Xie B.-B."/>
            <person name="Shu Y.-L."/>
            <person name="Rong J.-C."/>
            <person name="Zhao D.-L."/>
            <person name="Zhang X.-Y."/>
            <person name="Chen X.-L."/>
            <person name="Zhou B.-C."/>
            <person name="Zhanga Y.-Z."/>
        </authorList>
    </citation>
    <scope>NUCLEOTIDE SEQUENCE [LARGE SCALE GENOMIC DNA]</scope>
    <source>
        <strain evidence="2 3">ACAM 611</strain>
    </source>
</reference>
<keyword evidence="3" id="KW-1185">Reference proteome</keyword>
<dbReference type="FunFam" id="2.20.25.10:FF:000002">
    <property type="entry name" value="UPF0434 protein YcaR"/>
    <property type="match status" value="1"/>
</dbReference>
<proteinExistence type="inferred from homology"/>
<organism evidence="2 3">
    <name type="scientific">Glaciecola punicea ACAM 611</name>
    <dbReference type="NCBI Taxonomy" id="1121923"/>
    <lineage>
        <taxon>Bacteria</taxon>
        <taxon>Pseudomonadati</taxon>
        <taxon>Pseudomonadota</taxon>
        <taxon>Gammaproteobacteria</taxon>
        <taxon>Alteromonadales</taxon>
        <taxon>Alteromonadaceae</taxon>
        <taxon>Glaciecola</taxon>
    </lineage>
</organism>
<dbReference type="OrthoDB" id="9812205at2"/>
<dbReference type="PANTHER" id="PTHR33505:SF4">
    <property type="entry name" value="PROTEIN PREY, MITOCHONDRIAL"/>
    <property type="match status" value="1"/>
</dbReference>
<dbReference type="Gene3D" id="2.20.25.10">
    <property type="match status" value="1"/>
</dbReference>
<evidence type="ECO:0000313" key="2">
    <source>
        <dbReference type="EMBL" id="GAB55223.1"/>
    </source>
</evidence>
<dbReference type="GO" id="GO:0005829">
    <property type="term" value="C:cytosol"/>
    <property type="evidence" value="ECO:0007669"/>
    <property type="project" value="TreeGrafter"/>
</dbReference>
<dbReference type="AlphaFoldDB" id="H5TA96"/>
<evidence type="ECO:0000313" key="3">
    <source>
        <dbReference type="Proteomes" id="UP000053586"/>
    </source>
</evidence>
<dbReference type="PANTHER" id="PTHR33505">
    <property type="entry name" value="ZGC:162634"/>
    <property type="match status" value="1"/>
</dbReference>
<name>H5TA96_9ALTE</name>
<dbReference type="STRING" id="56804.BAE46_01985"/>
<reference evidence="2 3" key="2">
    <citation type="journal article" date="2017" name="Antonie Van Leeuwenhoek">
        <title>Rhizobium rhizosphaerae sp. nov., a novel species isolated from rice rhizosphere.</title>
        <authorList>
            <person name="Zhao J.J."/>
            <person name="Zhang J."/>
            <person name="Zhang R.J."/>
            <person name="Zhang C.W."/>
            <person name="Yin H.Q."/>
            <person name="Zhang X.X."/>
        </authorList>
    </citation>
    <scope>NUCLEOTIDE SEQUENCE [LARGE SCALE GENOMIC DNA]</scope>
    <source>
        <strain evidence="2 3">ACAM 611</strain>
    </source>
</reference>
<dbReference type="eggNOG" id="COG2835">
    <property type="taxonomic scope" value="Bacteria"/>
</dbReference>
<protein>
    <recommendedName>
        <fullName evidence="1">UPF0434 protein GPUN_1092</fullName>
    </recommendedName>
</protein>
<dbReference type="HAMAP" id="MF_01187">
    <property type="entry name" value="UPF0434"/>
    <property type="match status" value="1"/>
</dbReference>
<comment type="similarity">
    <text evidence="1">Belongs to the UPF0434 family.</text>
</comment>